<dbReference type="OrthoDB" id="863479at2"/>
<feature type="chain" id="PRO_5018548919" evidence="1">
    <location>
        <begin position="31"/>
        <end position="744"/>
    </location>
</feature>
<dbReference type="Proteomes" id="UP000282184">
    <property type="component" value="Unassembled WGS sequence"/>
</dbReference>
<evidence type="ECO:0000313" key="4">
    <source>
        <dbReference type="Proteomes" id="UP000282184"/>
    </source>
</evidence>
<evidence type="ECO:0000256" key="1">
    <source>
        <dbReference type="SAM" id="SignalP"/>
    </source>
</evidence>
<proteinExistence type="predicted"/>
<sequence length="744" mass="76166">MRKQYQHLPFIRLKKLALLALVAAPLSGWAQTTYTWVGGNGANWSTAANWSPNRGTRLNTDILVFNGGTPAVTLDIDDAMRRLTLANGAAVTLNLPAPGNSQEITRTFTITGDGTGAGNVDDFVVAPGTSLTVLGAGANGNSNGHSLNINLNTGATGTVGGGVVFDGANPGGNSNTRILHRFTAPANSLTFQSGGSLSVVGARVPSTAAPFGSTNGVAVFQSGSSFLQEAGADPYGPATFQTGSTYRFTGGAVPASLEGRTYGNLVYAYPTNAGLVYGGTSRLTVLNDLILASTNQSSVSLNITGNATGGVAIGGNITVDGGGLSIQPNADVNLTLNGTTPQTIQGAGSIAINASTVTLLVNNANGVTLLKPLTFKGLNLTSGVVTTSTGNPLTIALSNSSNGSSLVTGGSATSFVNGPLTVTASGANSKVLAFPVGAFRNGVGVYRPINLSLTQTSATGTYTAQQVEGGNAAARPFAATLQRVSGVRLFSLSAPGTTFNTGSITLNYGADDQVTDGATLRLARSIGGGTWENLGGTGSGAPTGTINVTGLTALGDFVLATTSSNLAVNPLPVELSAFTGKRTAAGAVLNWTTAQEINNDRFEVQRSLDGKAFLTIGSVKGQGQSTRATSYSFLDRDPLTKAAFYRLRQIDHDGTTTDSHAVLIAGGDKLSISTYPNPAQDELFVLAGEEPVQWRLLNLMGQPLRNGKVQGRTTVDLHGLPAGSYYLEVGQGRQRTVHTVVKTN</sequence>
<evidence type="ECO:0000259" key="2">
    <source>
        <dbReference type="Pfam" id="PF18962"/>
    </source>
</evidence>
<reference evidence="3 4" key="1">
    <citation type="submission" date="2018-12" db="EMBL/GenBank/DDBJ databases">
        <title>Hymenobacter gummosus sp. nov., isolated from a spring.</title>
        <authorList>
            <person name="Nie L."/>
        </authorList>
    </citation>
    <scope>NUCLEOTIDE SEQUENCE [LARGE SCALE GENOMIC DNA]</scope>
    <source>
        <strain evidence="3 4">KCTC 52166</strain>
    </source>
</reference>
<comment type="caution">
    <text evidence="3">The sequence shown here is derived from an EMBL/GenBank/DDBJ whole genome shotgun (WGS) entry which is preliminary data.</text>
</comment>
<feature type="domain" description="Secretion system C-terminal sorting" evidence="2">
    <location>
        <begin position="675"/>
        <end position="740"/>
    </location>
</feature>
<keyword evidence="1" id="KW-0732">Signal</keyword>
<dbReference type="NCBIfam" id="TIGR04183">
    <property type="entry name" value="Por_Secre_tail"/>
    <property type="match status" value="1"/>
</dbReference>
<dbReference type="InterPro" id="IPR026444">
    <property type="entry name" value="Secre_tail"/>
</dbReference>
<dbReference type="EMBL" id="RXOF01000010">
    <property type="protein sequence ID" value="RTQ48199.1"/>
    <property type="molecule type" value="Genomic_DNA"/>
</dbReference>
<dbReference type="AlphaFoldDB" id="A0A3S0IM05"/>
<gene>
    <name evidence="3" type="ORF">EJV47_17365</name>
</gene>
<keyword evidence="4" id="KW-1185">Reference proteome</keyword>
<protein>
    <submittedName>
        <fullName evidence="3">T9SS type A sorting domain-containing protein</fullName>
    </submittedName>
</protein>
<evidence type="ECO:0000313" key="3">
    <source>
        <dbReference type="EMBL" id="RTQ48199.1"/>
    </source>
</evidence>
<feature type="signal peptide" evidence="1">
    <location>
        <begin position="1"/>
        <end position="30"/>
    </location>
</feature>
<accession>A0A3S0IM05</accession>
<organism evidence="3 4">
    <name type="scientific">Hymenobacter gummosus</name>
    <dbReference type="NCBI Taxonomy" id="1776032"/>
    <lineage>
        <taxon>Bacteria</taxon>
        <taxon>Pseudomonadati</taxon>
        <taxon>Bacteroidota</taxon>
        <taxon>Cytophagia</taxon>
        <taxon>Cytophagales</taxon>
        <taxon>Hymenobacteraceae</taxon>
        <taxon>Hymenobacter</taxon>
    </lineage>
</organism>
<dbReference type="Pfam" id="PF18962">
    <property type="entry name" value="Por_Secre_tail"/>
    <property type="match status" value="1"/>
</dbReference>
<name>A0A3S0IM05_9BACT</name>